<evidence type="ECO:0000313" key="2">
    <source>
        <dbReference type="Proteomes" id="UP000596123"/>
    </source>
</evidence>
<sequence>MSNQIQTIATATAANWSTSLSIDGASGDIVFHTVGGTFSDGNTQKTVSPVNGQYTVAVTGSPPTDQGTTQIVSVYYEFDNEWQISQQASRILVLPQSREIDYRIQRKGFGELPKESYISSSYNGLVLVGETKVPTGEEFKKAIDAGHILSLNLMPSSLFDTTKSPFIAHDRYNGKVFFLNAAPTLDKVTVGAVLADTDDQTIVQVFERLNGQAREFTVFYASGLVEVYDKGMNFLSQADTGITNTARVVYRRKNVGSNGSADTYVVLDNLGQAHTLNASYSQTSVLNDQFYTDASDTYNVLCTRSGRLVGSGTSNQPAGFAFYQFVPGTLIAVGVNAATGAVCQFNIRDNALYAPSRNLVQDNRVVYNAAADWTADGTGLVGGLDTDGTDSLIRFADGTTATFTDPGFSYLGIYGTSYTDDSSSRRFYAVARPTRNLMHLNQRDYSATIPDFDQIGSANVQFSLTVKTADKDIPLEIRFPDGVVWTAKVNGQPVKYVQDGDVVQFTASHPTITRHSFAFTIGRSSGLFELKPDTLPDAFHFESVSGIDEGEVYSTEEITITGINTKVPVSVTVNGQPATDNVQIFIDGVEATEPFMIANNGKLRLEVLHEGTRSRVVVTVGTGSTNFGIYTVAEPILNSIRNWAYQATGIEVVSDALTNPGPQQLNLTLTDDTTALFSNGTKQVTLDQGQSATIKFTPQENKQYHVTFNTDQTEYDWQVWADNVWLDPQPATQRAERYVLGDSGDIKFDAIPPNFYTHLRVPAGILLQIDGSYVNLPLDVRGVYNAQTEIRNVACTSVLRMEGLPSHDQPHTILLGDAKLKWLYDFTVDPTYQAIADKAVATAVPQFVARTPNTIATNMPQFVATSVSARTDHDQDFDAQTGDKADTVYARQFVVSDAYADSEFLSRFVPHRDAVVTDSFGTQPVAGDDQLGTLYDNNRFVSAEAEAPVWQGFNVFDTAVDYDSLLLDLPTVRLVAWSKVSGVDSTSRARYATSPITAQIDNAARAEWIQSSPALGQSNDRAQKASGTHNWIDALVPQVILPTARIDVDAAQALQRQYTSLPVDGALSDISASPVTYHVDSWEPRWTHVPRITFRYDMYVGIVTKPKSYPISMHGRTVGKTLTYKLNIRVRHVYDLLHRLATGKIKYAPATKVGKVVNAKSAFVVTKAAYGQKTSVGRVLPVVLSASINVDAKFVAVPASNPVDTAQADRKTNTVIAVTQARPTRPVVKVINVPRPVTEMPPIAVDYGEQDPLKQGYFATELDALRNATEVWGHDPTAVYGIKQPNGYWTWAQVVVCENVCGSYGCDTRGYLSGG</sequence>
<organism evidence="1 2">
    <name type="scientific">Erwinia phage pEa_SNUABM_5</name>
    <dbReference type="NCBI Taxonomy" id="2797313"/>
    <lineage>
        <taxon>Viruses</taxon>
        <taxon>Duplodnaviria</taxon>
        <taxon>Heunggongvirae</taxon>
        <taxon>Uroviricota</taxon>
        <taxon>Caudoviricetes</taxon>
        <taxon>Rivsvirus</taxon>
        <taxon>Rivsvirus SNUABM5</taxon>
    </lineage>
</organism>
<dbReference type="Proteomes" id="UP000596123">
    <property type="component" value="Segment"/>
</dbReference>
<gene>
    <name evidence="1" type="ORF">pEaSNUABM5_00157</name>
</gene>
<dbReference type="EMBL" id="MW366843">
    <property type="protein sequence ID" value="QQO90299.1"/>
    <property type="molecule type" value="Genomic_DNA"/>
</dbReference>
<name>A0A7T8EQ21_9CAUD</name>
<keyword evidence="2" id="KW-1185">Reference proteome</keyword>
<accession>A0A7T8EQ21</accession>
<protein>
    <submittedName>
        <fullName evidence="1">Uncharacterized protein</fullName>
    </submittedName>
</protein>
<proteinExistence type="predicted"/>
<evidence type="ECO:0000313" key="1">
    <source>
        <dbReference type="EMBL" id="QQO90299.1"/>
    </source>
</evidence>
<reference evidence="1 2" key="1">
    <citation type="submission" date="2020-12" db="EMBL/GenBank/DDBJ databases">
        <title>Complete genome sequence of Erwinia phage pEa_SNUABM_5.</title>
        <authorList>
            <person name="Kim S.G."/>
            <person name="Lee S.B."/>
            <person name="Kwon J."/>
            <person name="Park S.C."/>
        </authorList>
    </citation>
    <scope>NUCLEOTIDE SEQUENCE [LARGE SCALE GENOMIC DNA]</scope>
</reference>